<protein>
    <submittedName>
        <fullName evidence="1">Uncharacterized protein</fullName>
    </submittedName>
</protein>
<accession>A0A6H1ZNU1</accession>
<name>A0A6H1ZNU1_9ZZZZ</name>
<organism evidence="1">
    <name type="scientific">viral metagenome</name>
    <dbReference type="NCBI Taxonomy" id="1070528"/>
    <lineage>
        <taxon>unclassified sequences</taxon>
        <taxon>metagenomes</taxon>
        <taxon>organismal metagenomes</taxon>
    </lineage>
</organism>
<evidence type="ECO:0000313" key="1">
    <source>
        <dbReference type="EMBL" id="QJA49234.1"/>
    </source>
</evidence>
<proteinExistence type="predicted"/>
<sequence length="179" mass="18231">MTTYTRGDYSGKRGVTVVTDSLTFVGTGGVDLDSANIKNGTTTVLNSTTLNNIELGANVDGQLVALPFAKVLDATGTVTMMGFSASTSTYAVAPRAGSVVGLTVSAHTAHGASRHATFTVYVGTTSTGFAATIPASAQTTVVSQVKDTDAFAAGKKLNIKVAHASLTTYTYGAVLLVEI</sequence>
<dbReference type="EMBL" id="MT144126">
    <property type="protein sequence ID" value="QJA49234.1"/>
    <property type="molecule type" value="Genomic_DNA"/>
</dbReference>
<gene>
    <name evidence="1" type="ORF">TM448A01278_0002</name>
</gene>
<reference evidence="1" key="1">
    <citation type="submission" date="2020-03" db="EMBL/GenBank/DDBJ databases">
        <title>The deep terrestrial virosphere.</title>
        <authorList>
            <person name="Holmfeldt K."/>
            <person name="Nilsson E."/>
            <person name="Simone D."/>
            <person name="Lopez-Fernandez M."/>
            <person name="Wu X."/>
            <person name="de Brujin I."/>
            <person name="Lundin D."/>
            <person name="Andersson A."/>
            <person name="Bertilsson S."/>
            <person name="Dopson M."/>
        </authorList>
    </citation>
    <scope>NUCLEOTIDE SEQUENCE</scope>
    <source>
        <strain evidence="1">TM448A01278</strain>
    </source>
</reference>
<dbReference type="AlphaFoldDB" id="A0A6H1ZNU1"/>